<gene>
    <name evidence="1" type="ORF">MJO28_005881</name>
</gene>
<keyword evidence="2" id="KW-1185">Reference proteome</keyword>
<evidence type="ECO:0000313" key="1">
    <source>
        <dbReference type="EMBL" id="KAI7953334.1"/>
    </source>
</evidence>
<comment type="caution">
    <text evidence="1">The sequence shown here is derived from an EMBL/GenBank/DDBJ whole genome shotgun (WGS) entry which is preliminary data.</text>
</comment>
<reference evidence="2" key="1">
    <citation type="journal article" date="2018" name="BMC Genomics">
        <title>Genomic insights into host adaptation between the wheat stripe rust pathogen (Puccinia striiformis f. sp. tritici) and the barley stripe rust pathogen (Puccinia striiformis f. sp. hordei).</title>
        <authorList>
            <person name="Xia C."/>
            <person name="Wang M."/>
            <person name="Yin C."/>
            <person name="Cornejo O.E."/>
            <person name="Hulbert S.H."/>
            <person name="Chen X."/>
        </authorList>
    </citation>
    <scope>NUCLEOTIDE SEQUENCE [LARGE SCALE GENOMIC DNA]</scope>
    <source>
        <strain evidence="2">93-210</strain>
    </source>
</reference>
<dbReference type="Proteomes" id="UP001060170">
    <property type="component" value="Chromosome 6"/>
</dbReference>
<evidence type="ECO:0000313" key="2">
    <source>
        <dbReference type="Proteomes" id="UP001060170"/>
    </source>
</evidence>
<organism evidence="1 2">
    <name type="scientific">Puccinia striiformis f. sp. tritici</name>
    <dbReference type="NCBI Taxonomy" id="168172"/>
    <lineage>
        <taxon>Eukaryota</taxon>
        <taxon>Fungi</taxon>
        <taxon>Dikarya</taxon>
        <taxon>Basidiomycota</taxon>
        <taxon>Pucciniomycotina</taxon>
        <taxon>Pucciniomycetes</taxon>
        <taxon>Pucciniales</taxon>
        <taxon>Pucciniaceae</taxon>
        <taxon>Puccinia</taxon>
    </lineage>
</organism>
<name>A0ACC0EGU9_9BASI</name>
<sequence>MDVPTPRVSSALLGQYVGQVVRISGKVISVSRGKKFPLTSVSIDRRKENLCKQYVYDTGTPKFPQKNQSRSSHTKQEKENDSDGGLLYLLLIESRLTTDIPFSGPKLTPELILESTDGGQVTVGEVSTCGTEITDVFVELVAKVESESRVKALDCSNLGDKYDRSEGTHDLSHLKLAQAVVDIIHNPNLRSERAPCF</sequence>
<proteinExistence type="predicted"/>
<accession>A0ACC0EGU9</accession>
<reference evidence="1 2" key="3">
    <citation type="journal article" date="2022" name="Microbiol. Spectr.">
        <title>Folding features and dynamics of 3D genome architecture in plant fungal pathogens.</title>
        <authorList>
            <person name="Xia C."/>
        </authorList>
    </citation>
    <scope>NUCLEOTIDE SEQUENCE [LARGE SCALE GENOMIC DNA]</scope>
    <source>
        <strain evidence="1 2">93-210</strain>
    </source>
</reference>
<reference evidence="2" key="2">
    <citation type="journal article" date="2018" name="Mol. Plant Microbe Interact.">
        <title>Genome sequence resources for the wheat stripe rust pathogen (Puccinia striiformis f. sp. tritici) and the barley stripe rust pathogen (Puccinia striiformis f. sp. hordei).</title>
        <authorList>
            <person name="Xia C."/>
            <person name="Wang M."/>
            <person name="Yin C."/>
            <person name="Cornejo O.E."/>
            <person name="Hulbert S.H."/>
            <person name="Chen X."/>
        </authorList>
    </citation>
    <scope>NUCLEOTIDE SEQUENCE [LARGE SCALE GENOMIC DNA]</scope>
    <source>
        <strain evidence="2">93-210</strain>
    </source>
</reference>
<protein>
    <submittedName>
        <fullName evidence="1">Uncharacterized protein</fullName>
    </submittedName>
</protein>
<dbReference type="EMBL" id="CM045870">
    <property type="protein sequence ID" value="KAI7953334.1"/>
    <property type="molecule type" value="Genomic_DNA"/>
</dbReference>